<accession>A0A0S6W732</accession>
<dbReference type="InterPro" id="IPR027417">
    <property type="entry name" value="P-loop_NTPase"/>
</dbReference>
<gene>
    <name evidence="1" type="ORF">U14_04767</name>
</gene>
<reference evidence="1" key="1">
    <citation type="journal article" date="2015" name="PeerJ">
        <title>First genomic representation of candidate bacterial phylum KSB3 points to enhanced environmental sensing as a trigger of wastewater bulking.</title>
        <authorList>
            <person name="Sekiguchi Y."/>
            <person name="Ohashi A."/>
            <person name="Parks D.H."/>
            <person name="Yamauchi T."/>
            <person name="Tyson G.W."/>
            <person name="Hugenholtz P."/>
        </authorList>
    </citation>
    <scope>NUCLEOTIDE SEQUENCE [LARGE SCALE GENOMIC DNA]</scope>
</reference>
<evidence type="ECO:0000313" key="1">
    <source>
        <dbReference type="EMBL" id="GAK53502.1"/>
    </source>
</evidence>
<dbReference type="Proteomes" id="UP000030700">
    <property type="component" value="Unassembled WGS sequence"/>
</dbReference>
<evidence type="ECO:0000313" key="2">
    <source>
        <dbReference type="Proteomes" id="UP000030700"/>
    </source>
</evidence>
<dbReference type="Pfam" id="PF13189">
    <property type="entry name" value="Cytidylate_kin2"/>
    <property type="match status" value="1"/>
</dbReference>
<name>A0A0S6W732_9BACT</name>
<dbReference type="STRING" id="1499966.U14_04767"/>
<sequence>MAVITISRQYGSAGDDIARQVCEALGYRYFDKRALERIASSMGMAEGEYVDFMEDALQPQPAWKEFLSRIRYFPTVNVVPTVVRIPEEKFAKTVSWGENTTGATVKQVRWLSEEEESQFIRDVVLNAYQEGNFVIVGRGGQVILKDKPGVLHVRIVAPEDARTESVAAQQHLNNEAARTLIHQHDRAAADYIKRLHHADWDDPLLYHLIINTRTNTPDLAVQMILTAARHILAATTAEPGMMGFQYKTRKETQSARVEA</sequence>
<keyword evidence="1" id="KW-0418">Kinase</keyword>
<organism evidence="1">
    <name type="scientific">Candidatus Moduliflexus flocculans</name>
    <dbReference type="NCBI Taxonomy" id="1499966"/>
    <lineage>
        <taxon>Bacteria</taxon>
        <taxon>Candidatus Moduliflexota</taxon>
        <taxon>Candidatus Moduliflexia</taxon>
        <taxon>Candidatus Moduliflexales</taxon>
        <taxon>Candidatus Moduliflexaceae</taxon>
    </lineage>
</organism>
<keyword evidence="1" id="KW-0808">Transferase</keyword>
<dbReference type="Gene3D" id="3.40.50.300">
    <property type="entry name" value="P-loop containing nucleotide triphosphate hydrolases"/>
    <property type="match status" value="1"/>
</dbReference>
<dbReference type="AlphaFoldDB" id="A0A0S6W732"/>
<proteinExistence type="predicted"/>
<dbReference type="GO" id="GO:0016301">
    <property type="term" value="F:kinase activity"/>
    <property type="evidence" value="ECO:0007669"/>
    <property type="project" value="UniProtKB-KW"/>
</dbReference>
<protein>
    <submittedName>
        <fullName evidence="1">Probable cytidylate kinase, putative</fullName>
    </submittedName>
</protein>
<keyword evidence="2" id="KW-1185">Reference proteome</keyword>
<dbReference type="HOGENOM" id="CLU_065155_3_1_0"/>
<dbReference type="EMBL" id="DF820459">
    <property type="protein sequence ID" value="GAK53502.1"/>
    <property type="molecule type" value="Genomic_DNA"/>
</dbReference>